<dbReference type="Pfam" id="PF00881">
    <property type="entry name" value="Nitroreductase"/>
    <property type="match status" value="1"/>
</dbReference>
<keyword evidence="4" id="KW-0288">FMN</keyword>
<protein>
    <submittedName>
        <fullName evidence="9">Nitroreductase</fullName>
    </submittedName>
</protein>
<comment type="cofactor">
    <cofactor evidence="1">
        <name>FMN</name>
        <dbReference type="ChEBI" id="CHEBI:58210"/>
    </cofactor>
</comment>
<dbReference type="Gene3D" id="3.40.109.10">
    <property type="entry name" value="NADH Oxidase"/>
    <property type="match status" value="1"/>
</dbReference>
<comment type="caution">
    <text evidence="9">The sequence shown here is derived from an EMBL/GenBank/DDBJ whole genome shotgun (WGS) entry which is preliminary data.</text>
</comment>
<gene>
    <name evidence="9" type="ORF">ERX40_00700</name>
</gene>
<evidence type="ECO:0000256" key="5">
    <source>
        <dbReference type="ARBA" id="ARBA00022857"/>
    </source>
</evidence>
<keyword evidence="3" id="KW-0285">Flavoprotein</keyword>
<dbReference type="PANTHER" id="PTHR43821">
    <property type="entry name" value="NAD(P)H NITROREDUCTASE YDJA-RELATED"/>
    <property type="match status" value="1"/>
</dbReference>
<dbReference type="CDD" id="cd02135">
    <property type="entry name" value="YdjA-like"/>
    <property type="match status" value="1"/>
</dbReference>
<evidence type="ECO:0000256" key="2">
    <source>
        <dbReference type="ARBA" id="ARBA00007118"/>
    </source>
</evidence>
<evidence type="ECO:0000256" key="1">
    <source>
        <dbReference type="ARBA" id="ARBA00001917"/>
    </source>
</evidence>
<dbReference type="OrthoDB" id="9804207at2"/>
<dbReference type="GO" id="GO:0016491">
    <property type="term" value="F:oxidoreductase activity"/>
    <property type="evidence" value="ECO:0007669"/>
    <property type="project" value="UniProtKB-KW"/>
</dbReference>
<dbReference type="InterPro" id="IPR029479">
    <property type="entry name" value="Nitroreductase"/>
</dbReference>
<evidence type="ECO:0000313" key="10">
    <source>
        <dbReference type="Proteomes" id="UP000295280"/>
    </source>
</evidence>
<feature type="domain" description="Nitroreductase" evidence="8">
    <location>
        <begin position="7"/>
        <end position="155"/>
    </location>
</feature>
<dbReference type="RefSeq" id="WP_133416579.1">
    <property type="nucleotide sequence ID" value="NZ_SCWD01000001.1"/>
</dbReference>
<accession>A0A9Q8CK21</accession>
<evidence type="ECO:0000313" key="9">
    <source>
        <dbReference type="EMBL" id="TDM03716.1"/>
    </source>
</evidence>
<dbReference type="PANTHER" id="PTHR43821:SF1">
    <property type="entry name" value="NAD(P)H NITROREDUCTASE YDJA-RELATED"/>
    <property type="match status" value="1"/>
</dbReference>
<dbReference type="EMBL" id="SCWD01000001">
    <property type="protein sequence ID" value="TDM03716.1"/>
    <property type="molecule type" value="Genomic_DNA"/>
</dbReference>
<keyword evidence="10" id="KW-1185">Reference proteome</keyword>
<evidence type="ECO:0000256" key="4">
    <source>
        <dbReference type="ARBA" id="ARBA00022643"/>
    </source>
</evidence>
<evidence type="ECO:0000256" key="6">
    <source>
        <dbReference type="ARBA" id="ARBA00023002"/>
    </source>
</evidence>
<dbReference type="Proteomes" id="UP000295280">
    <property type="component" value="Unassembled WGS sequence"/>
</dbReference>
<dbReference type="AlphaFoldDB" id="A0A9Q8CK21"/>
<organism evidence="9 10">
    <name type="scientific">Macrococcus carouselicus</name>
    <dbReference type="NCBI Taxonomy" id="69969"/>
    <lineage>
        <taxon>Bacteria</taxon>
        <taxon>Bacillati</taxon>
        <taxon>Bacillota</taxon>
        <taxon>Bacilli</taxon>
        <taxon>Bacillales</taxon>
        <taxon>Staphylococcaceae</taxon>
        <taxon>Macrococcus</taxon>
    </lineage>
</organism>
<keyword evidence="5" id="KW-0521">NADP</keyword>
<proteinExistence type="inferred from homology"/>
<dbReference type="InterPro" id="IPR052530">
    <property type="entry name" value="NAD(P)H_nitroreductase"/>
</dbReference>
<keyword evidence="6" id="KW-0560">Oxidoreductase</keyword>
<dbReference type="InterPro" id="IPR000415">
    <property type="entry name" value="Nitroreductase-like"/>
</dbReference>
<evidence type="ECO:0000256" key="7">
    <source>
        <dbReference type="ARBA" id="ARBA00023027"/>
    </source>
</evidence>
<keyword evidence="7" id="KW-0520">NAD</keyword>
<evidence type="ECO:0000256" key="3">
    <source>
        <dbReference type="ARBA" id="ARBA00022630"/>
    </source>
</evidence>
<dbReference type="SUPFAM" id="SSF55469">
    <property type="entry name" value="FMN-dependent nitroreductase-like"/>
    <property type="match status" value="1"/>
</dbReference>
<evidence type="ECO:0000259" key="8">
    <source>
        <dbReference type="Pfam" id="PF00881"/>
    </source>
</evidence>
<comment type="similarity">
    <text evidence="2">Belongs to the nitroreductase family.</text>
</comment>
<sequence length="179" mass="20427">MDFNELVKNRRSIKKFEEDYKVDDAVIQEAIELAAYTPNHGMREPWRVIWVKKERLADYGRLFAEVNFKNDVIKMQNYIEMVQRLGGILIIAGPVDRRQKQRFEDVLAVGGYMQTLSLALFSSGVGSCIKTPATIFEPAFNDGLNIHAGEMVYGMVYLTALPAETEVKVRQNTDLISEF</sequence>
<reference evidence="9 10" key="1">
    <citation type="submission" date="2019-01" db="EMBL/GenBank/DDBJ databases">
        <title>Draft genome sequences of the type strains of six Macrococcus species.</title>
        <authorList>
            <person name="Mazhar S."/>
            <person name="Altermann E."/>
            <person name="Hill C."/>
            <person name="Mcauliffe O."/>
        </authorList>
    </citation>
    <scope>NUCLEOTIDE SEQUENCE [LARGE SCALE GENOMIC DNA]</scope>
    <source>
        <strain evidence="9 10">ATCC 51828</strain>
    </source>
</reference>
<name>A0A9Q8CK21_9STAP</name>
<dbReference type="InterPro" id="IPR026021">
    <property type="entry name" value="YdjA-like"/>
</dbReference>